<feature type="domain" description="Histidine kinase/HSP90-like ATPase" evidence="2">
    <location>
        <begin position="27"/>
        <end position="136"/>
    </location>
</feature>
<keyword evidence="3" id="KW-0418">Kinase</keyword>
<dbReference type="SUPFAM" id="SSF55874">
    <property type="entry name" value="ATPase domain of HSP90 chaperone/DNA topoisomerase II/histidine kinase"/>
    <property type="match status" value="1"/>
</dbReference>
<dbReference type="InterPro" id="IPR036890">
    <property type="entry name" value="HATPase_C_sf"/>
</dbReference>
<evidence type="ECO:0000259" key="2">
    <source>
        <dbReference type="Pfam" id="PF13581"/>
    </source>
</evidence>
<dbReference type="Proteomes" id="UP000005435">
    <property type="component" value="Chromosome"/>
</dbReference>
<keyword evidence="3" id="KW-0808">Transferase</keyword>
<dbReference type="PANTHER" id="PTHR35526">
    <property type="entry name" value="ANTI-SIGMA-F FACTOR RSBW-RELATED"/>
    <property type="match status" value="1"/>
</dbReference>
<protein>
    <submittedName>
        <fullName evidence="3">Anti-sigma regulatory factor (Ser/Thr protein kinase)</fullName>
    </submittedName>
</protein>
<dbReference type="Gene3D" id="3.30.565.10">
    <property type="entry name" value="Histidine kinase-like ATPase, C-terminal domain"/>
    <property type="match status" value="1"/>
</dbReference>
<evidence type="ECO:0000256" key="1">
    <source>
        <dbReference type="ARBA" id="ARBA00022527"/>
    </source>
</evidence>
<dbReference type="InterPro" id="IPR050267">
    <property type="entry name" value="Anti-sigma-factor_SerPK"/>
</dbReference>
<reference evidence="3 4" key="2">
    <citation type="journal article" date="2012" name="Stand. Genomic Sci.">
        <title>Complete Genome Sequence of Clostridium clariflavum DSM 19732.</title>
        <authorList>
            <person name="Izquierdo J.A."/>
            <person name="Goodwin L."/>
            <person name="Davenport K.W."/>
            <person name="Teshima H."/>
            <person name="Bruce D."/>
            <person name="Detter C."/>
            <person name="Tapia R."/>
            <person name="Han S."/>
            <person name="Land M."/>
            <person name="Hauser L."/>
            <person name="Jeffries C.D."/>
            <person name="Han J."/>
            <person name="Pitluck S."/>
            <person name="Nolan M."/>
            <person name="Chen A."/>
            <person name="Huntemann M."/>
            <person name="Mavromatis K."/>
            <person name="Mikhailova N."/>
            <person name="Liolios K."/>
            <person name="Woyke T."/>
            <person name="Lynd L.R."/>
        </authorList>
    </citation>
    <scope>NUCLEOTIDE SEQUENCE [LARGE SCALE GENOMIC DNA]</scope>
    <source>
        <strain evidence="4">DSM 19732 / NBRC 101661 / EBR45</strain>
    </source>
</reference>
<dbReference type="HOGENOM" id="CLU_1831718_0_0_9"/>
<dbReference type="STRING" id="720554.Clocl_2856"/>
<dbReference type="KEGG" id="ccl:Clocl_2856"/>
<keyword evidence="4" id="KW-1185">Reference proteome</keyword>
<dbReference type="PANTHER" id="PTHR35526:SF3">
    <property type="entry name" value="ANTI-SIGMA-F FACTOR RSBW"/>
    <property type="match status" value="1"/>
</dbReference>
<evidence type="ECO:0000313" key="4">
    <source>
        <dbReference type="Proteomes" id="UP000005435"/>
    </source>
</evidence>
<keyword evidence="1" id="KW-0723">Serine/threonine-protein kinase</keyword>
<name>G8LSQ3_ACECE</name>
<dbReference type="CDD" id="cd16936">
    <property type="entry name" value="HATPase_RsbW-like"/>
    <property type="match status" value="1"/>
</dbReference>
<sequence length="143" mass="16216">MQILNYKLDAYVPFENESIESFLVLCENAINKMISDEHTIFKLKSAIHELLINSLEHGYKREGGKIHFYVEKNDKNITLEIADEGSGFDPQMIDLENTGTDLNSINRRGWGLLIIKKLSDSMEITPNTPKGTKINVVISLSDM</sequence>
<dbReference type="RefSeq" id="WP_014255954.1">
    <property type="nucleotide sequence ID" value="NC_016627.1"/>
</dbReference>
<dbReference type="OrthoDB" id="9767435at2"/>
<dbReference type="InterPro" id="IPR003594">
    <property type="entry name" value="HATPase_dom"/>
</dbReference>
<proteinExistence type="predicted"/>
<dbReference type="EMBL" id="CP003065">
    <property type="protein sequence ID" value="AEV69405.1"/>
    <property type="molecule type" value="Genomic_DNA"/>
</dbReference>
<evidence type="ECO:0000313" key="3">
    <source>
        <dbReference type="EMBL" id="AEV69405.1"/>
    </source>
</evidence>
<accession>G8LSQ3</accession>
<dbReference type="AlphaFoldDB" id="G8LSQ3"/>
<organism evidence="3 4">
    <name type="scientific">Acetivibrio clariflavus (strain DSM 19732 / NBRC 101661 / EBR45)</name>
    <name type="common">Clostridium clariflavum</name>
    <dbReference type="NCBI Taxonomy" id="720554"/>
    <lineage>
        <taxon>Bacteria</taxon>
        <taxon>Bacillati</taxon>
        <taxon>Bacillota</taxon>
        <taxon>Clostridia</taxon>
        <taxon>Eubacteriales</taxon>
        <taxon>Oscillospiraceae</taxon>
        <taxon>Acetivibrio</taxon>
    </lineage>
</organism>
<dbReference type="Pfam" id="PF13581">
    <property type="entry name" value="HATPase_c_2"/>
    <property type="match status" value="1"/>
</dbReference>
<dbReference type="GO" id="GO:0004674">
    <property type="term" value="F:protein serine/threonine kinase activity"/>
    <property type="evidence" value="ECO:0007669"/>
    <property type="project" value="UniProtKB-KW"/>
</dbReference>
<dbReference type="eggNOG" id="ENOG50338EI">
    <property type="taxonomic scope" value="Bacteria"/>
</dbReference>
<reference evidence="4" key="1">
    <citation type="submission" date="2011-12" db="EMBL/GenBank/DDBJ databases">
        <title>Complete sequence of Clostridium clariflavum DSM 19732.</title>
        <authorList>
            <consortium name="US DOE Joint Genome Institute"/>
            <person name="Lucas S."/>
            <person name="Han J."/>
            <person name="Lapidus A."/>
            <person name="Cheng J.-F."/>
            <person name="Goodwin L."/>
            <person name="Pitluck S."/>
            <person name="Peters L."/>
            <person name="Teshima H."/>
            <person name="Detter J.C."/>
            <person name="Han C."/>
            <person name="Tapia R."/>
            <person name="Land M."/>
            <person name="Hauser L."/>
            <person name="Kyrpides N."/>
            <person name="Ivanova N."/>
            <person name="Pagani I."/>
            <person name="Kitzmiller T."/>
            <person name="Lynd L."/>
            <person name="Izquierdo J."/>
            <person name="Woyke T."/>
        </authorList>
    </citation>
    <scope>NUCLEOTIDE SEQUENCE [LARGE SCALE GENOMIC DNA]</scope>
    <source>
        <strain evidence="4">DSM 19732 / NBRC 101661 / EBR45</strain>
    </source>
</reference>
<gene>
    <name evidence="3" type="ordered locus">Clocl_2856</name>
</gene>